<dbReference type="Proteomes" id="UP000019491">
    <property type="component" value="Unassembled WGS sequence"/>
</dbReference>
<dbReference type="RefSeq" id="WP_162181195.1">
    <property type="nucleotide sequence ID" value="NZ_BAWF01000022.1"/>
</dbReference>
<dbReference type="AlphaFoldDB" id="X0PRK3"/>
<dbReference type="EMBL" id="BAWF01000022">
    <property type="protein sequence ID" value="GAF45498.1"/>
    <property type="molecule type" value="Genomic_DNA"/>
</dbReference>
<evidence type="ECO:0000313" key="2">
    <source>
        <dbReference type="Proteomes" id="UP000019491"/>
    </source>
</evidence>
<name>X0PRK3_RHOWR</name>
<keyword evidence="2" id="KW-1185">Reference proteome</keyword>
<gene>
    <name evidence="1" type="ORF">RW1_022_00760</name>
</gene>
<dbReference type="OrthoDB" id="5521926at2"/>
<proteinExistence type="predicted"/>
<evidence type="ECO:0000313" key="1">
    <source>
        <dbReference type="EMBL" id="GAF45498.1"/>
    </source>
</evidence>
<protein>
    <recommendedName>
        <fullName evidence="3">Restriction endonuclease type IV Mrr domain-containing protein</fullName>
    </recommendedName>
</protein>
<organism evidence="1 2">
    <name type="scientific">Rhodococcus wratislaviensis NBRC 100605</name>
    <dbReference type="NCBI Taxonomy" id="1219028"/>
    <lineage>
        <taxon>Bacteria</taxon>
        <taxon>Bacillati</taxon>
        <taxon>Actinomycetota</taxon>
        <taxon>Actinomycetes</taxon>
        <taxon>Mycobacteriales</taxon>
        <taxon>Nocardiaceae</taxon>
        <taxon>Rhodococcus</taxon>
    </lineage>
</organism>
<comment type="caution">
    <text evidence="1">The sequence shown here is derived from an EMBL/GenBank/DDBJ whole genome shotgun (WGS) entry which is preliminary data.</text>
</comment>
<reference evidence="1 2" key="1">
    <citation type="submission" date="2014-02" db="EMBL/GenBank/DDBJ databases">
        <title>Whole genome shotgun sequence of Rhodococcus wratislaviensis NBRC 100605.</title>
        <authorList>
            <person name="Hosoyama A."/>
            <person name="Tsuchikane K."/>
            <person name="Yoshida I."/>
            <person name="Ohji S."/>
            <person name="Ichikawa N."/>
            <person name="Yamazoe A."/>
            <person name="Fujita N."/>
        </authorList>
    </citation>
    <scope>NUCLEOTIDE SEQUENCE [LARGE SCALE GENOMIC DNA]</scope>
    <source>
        <strain evidence="1 2">NBRC 100605</strain>
    </source>
</reference>
<dbReference type="InterPro" id="IPR011335">
    <property type="entry name" value="Restrct_endonuc-II-like"/>
</dbReference>
<sequence length="307" mass="34725">MTAQPLPVAVQTEVINAIRAAFYYRDDFKALMLTAGVPRGMYGRHDHPENSKTVMARRILDELHDLGPTGWTIQRKIAVELCAMDRPGNGVEDAKNARDSLHRLRQVATSARIIIDTEQAAIDERRAREAKRQQTLAEERRNIEHLSRRFAELATDRPRTASEKQARGYQLETLLVDLFAANHLDYVGSRRQPHEQVDGSFFFRGFTYLVEARWRSDKPTIGDLADFKFKVDGKLESTRGLFISMAGFDSEILGYFAHNSGTRNNIIYMTGHDLALIFGGQVGLEDALLKKIDAAESRGEYLVDLKT</sequence>
<dbReference type="SUPFAM" id="SSF52980">
    <property type="entry name" value="Restriction endonuclease-like"/>
    <property type="match status" value="1"/>
</dbReference>
<accession>X0PRK3</accession>
<evidence type="ECO:0008006" key="3">
    <source>
        <dbReference type="Google" id="ProtNLM"/>
    </source>
</evidence>